<keyword evidence="1" id="KW-0732">Signal</keyword>
<sequence length="245" mass="28133">MSRRMANESGSRPFPRLGDVSWEIAVERSTSDGFALEINYPRGDRDQLSLTTSDARQPLQPQTQGYITGQSIEFSSFHELKYTFKFSGEGRDNQDPSIIIRGNDITLQYTHRDAIYPGRENSVEIEIFEDKLALFIFHFSKSICSLHIFMACMKYHCSQYHYRWNNVSVLPVTLVLHARIVHQDIPELETTIFTSLNNILRNMASALTVNTIPREINARDVNPALLEKRVADLLMIVNQQPLKIK</sequence>
<reference evidence="7" key="1">
    <citation type="submission" date="2016-11" db="UniProtKB">
        <authorList>
            <consortium name="WormBaseParasite"/>
        </authorList>
    </citation>
    <scope>IDENTIFICATION</scope>
</reference>
<evidence type="ECO:0000259" key="5">
    <source>
        <dbReference type="Pfam" id="PF00052"/>
    </source>
</evidence>
<accession>A0A1I7WE53</accession>
<evidence type="ECO:0000256" key="1">
    <source>
        <dbReference type="ARBA" id="ARBA00022729"/>
    </source>
</evidence>
<keyword evidence="6" id="KW-1185">Reference proteome</keyword>
<protein>
    <submittedName>
        <fullName evidence="7">Laminin IV type A domain-containing protein</fullName>
    </submittedName>
</protein>
<proteinExistence type="predicted"/>
<organism evidence="6 7">
    <name type="scientific">Heterorhabditis bacteriophora</name>
    <name type="common">Entomopathogenic nematode worm</name>
    <dbReference type="NCBI Taxonomy" id="37862"/>
    <lineage>
        <taxon>Eukaryota</taxon>
        <taxon>Metazoa</taxon>
        <taxon>Ecdysozoa</taxon>
        <taxon>Nematoda</taxon>
        <taxon>Chromadorea</taxon>
        <taxon>Rhabditida</taxon>
        <taxon>Rhabditina</taxon>
        <taxon>Rhabditomorpha</taxon>
        <taxon>Strongyloidea</taxon>
        <taxon>Heterorhabditidae</taxon>
        <taxon>Heterorhabditis</taxon>
    </lineage>
</organism>
<dbReference type="Proteomes" id="UP000095283">
    <property type="component" value="Unplaced"/>
</dbReference>
<dbReference type="Pfam" id="PF00052">
    <property type="entry name" value="Laminin_B"/>
    <property type="match status" value="1"/>
</dbReference>
<keyword evidence="4" id="KW-0325">Glycoprotein</keyword>
<evidence type="ECO:0000256" key="4">
    <source>
        <dbReference type="ARBA" id="ARBA00023180"/>
    </source>
</evidence>
<evidence type="ECO:0000313" key="7">
    <source>
        <dbReference type="WBParaSite" id="Hba_03191"/>
    </source>
</evidence>
<dbReference type="AlphaFoldDB" id="A0A1I7WE53"/>
<dbReference type="WBParaSite" id="Hba_03191">
    <property type="protein sequence ID" value="Hba_03191"/>
    <property type="gene ID" value="Hba_03191"/>
</dbReference>
<dbReference type="InterPro" id="IPR000034">
    <property type="entry name" value="Laminin_IV"/>
</dbReference>
<feature type="domain" description="Laminin IV type A" evidence="5">
    <location>
        <begin position="79"/>
        <end position="131"/>
    </location>
</feature>
<keyword evidence="2" id="KW-0677">Repeat</keyword>
<name>A0A1I7WE53_HETBA</name>
<evidence type="ECO:0000313" key="6">
    <source>
        <dbReference type="Proteomes" id="UP000095283"/>
    </source>
</evidence>
<keyword evidence="3" id="KW-1015">Disulfide bond</keyword>
<evidence type="ECO:0000256" key="3">
    <source>
        <dbReference type="ARBA" id="ARBA00023157"/>
    </source>
</evidence>
<evidence type="ECO:0000256" key="2">
    <source>
        <dbReference type="ARBA" id="ARBA00022737"/>
    </source>
</evidence>